<proteinExistence type="predicted"/>
<reference evidence="2 3" key="1">
    <citation type="submission" date="2023-08" db="EMBL/GenBank/DDBJ databases">
        <authorList>
            <person name="Palmer J.M."/>
        </authorList>
    </citation>
    <scope>NUCLEOTIDE SEQUENCE [LARGE SCALE GENOMIC DNA]</scope>
    <source>
        <strain evidence="2 3">TWF481</strain>
    </source>
</reference>
<sequence length="74" mass="7850">MDVHSNMQTEVASRATAETHTFRTPIFAHGAFMTAAQPFVGLGPRLQRGTTSVLARAASTPPGSLEAPQKKDAK</sequence>
<feature type="region of interest" description="Disordered" evidence="1">
    <location>
        <begin position="50"/>
        <end position="74"/>
    </location>
</feature>
<keyword evidence="3" id="KW-1185">Reference proteome</keyword>
<organism evidence="2 3">
    <name type="scientific">Arthrobotrys musiformis</name>
    <dbReference type="NCBI Taxonomy" id="47236"/>
    <lineage>
        <taxon>Eukaryota</taxon>
        <taxon>Fungi</taxon>
        <taxon>Dikarya</taxon>
        <taxon>Ascomycota</taxon>
        <taxon>Pezizomycotina</taxon>
        <taxon>Orbiliomycetes</taxon>
        <taxon>Orbiliales</taxon>
        <taxon>Orbiliaceae</taxon>
        <taxon>Arthrobotrys</taxon>
    </lineage>
</organism>
<gene>
    <name evidence="2" type="ORF">TWF481_010994</name>
</gene>
<dbReference type="EMBL" id="JAVHJL010000008">
    <property type="protein sequence ID" value="KAK6498403.1"/>
    <property type="molecule type" value="Genomic_DNA"/>
</dbReference>
<protein>
    <submittedName>
        <fullName evidence="2">Uncharacterized protein</fullName>
    </submittedName>
</protein>
<evidence type="ECO:0000256" key="1">
    <source>
        <dbReference type="SAM" id="MobiDB-lite"/>
    </source>
</evidence>
<accession>A0AAV9VYY6</accession>
<evidence type="ECO:0000313" key="3">
    <source>
        <dbReference type="Proteomes" id="UP001370758"/>
    </source>
</evidence>
<comment type="caution">
    <text evidence="2">The sequence shown here is derived from an EMBL/GenBank/DDBJ whole genome shotgun (WGS) entry which is preliminary data.</text>
</comment>
<evidence type="ECO:0000313" key="2">
    <source>
        <dbReference type="EMBL" id="KAK6498403.1"/>
    </source>
</evidence>
<dbReference type="Proteomes" id="UP001370758">
    <property type="component" value="Unassembled WGS sequence"/>
</dbReference>
<name>A0AAV9VYY6_9PEZI</name>
<dbReference type="AlphaFoldDB" id="A0AAV9VYY6"/>